<feature type="compositionally biased region" description="Basic and acidic residues" evidence="1">
    <location>
        <begin position="71"/>
        <end position="92"/>
    </location>
</feature>
<sequence length="200" mass="20874">MAMMLTFKLVHVSSSISHPNPKHPDRSRVPHDVVHIRRGEEGGIGDERDASGLGGVDDSGLTGGGVIAVDDGGHAEGGHGDGHGGLGHDVHGRGYAWDGEGETAGESRGEVDGVGWKVDVAGEDDDIVVRVGDALGEKSRRGEVILHRSRVRRHPQLPSSAARSVALVCCSPSRPHPLLARSIALIRHSLAQSPPSAAHP</sequence>
<dbReference type="EMBL" id="CP136898">
    <property type="protein sequence ID" value="WOL19511.1"/>
    <property type="molecule type" value="Genomic_DNA"/>
</dbReference>
<accession>A0AAQ3L774</accession>
<protein>
    <submittedName>
        <fullName evidence="2">Uncharacterized protein</fullName>
    </submittedName>
</protein>
<name>A0AAQ3L774_9LILI</name>
<feature type="compositionally biased region" description="Basic and acidic residues" evidence="1">
    <location>
        <begin position="39"/>
        <end position="50"/>
    </location>
</feature>
<keyword evidence="3" id="KW-1185">Reference proteome</keyword>
<evidence type="ECO:0000313" key="2">
    <source>
        <dbReference type="EMBL" id="WOL19511.1"/>
    </source>
</evidence>
<feature type="compositionally biased region" description="Gly residues" evidence="1">
    <location>
        <begin position="52"/>
        <end position="66"/>
    </location>
</feature>
<dbReference type="AlphaFoldDB" id="A0AAQ3L774"/>
<dbReference type="Proteomes" id="UP001327560">
    <property type="component" value="Chromosome 9"/>
</dbReference>
<evidence type="ECO:0000256" key="1">
    <source>
        <dbReference type="SAM" id="MobiDB-lite"/>
    </source>
</evidence>
<organism evidence="2 3">
    <name type="scientific">Canna indica</name>
    <name type="common">Indian-shot</name>
    <dbReference type="NCBI Taxonomy" id="4628"/>
    <lineage>
        <taxon>Eukaryota</taxon>
        <taxon>Viridiplantae</taxon>
        <taxon>Streptophyta</taxon>
        <taxon>Embryophyta</taxon>
        <taxon>Tracheophyta</taxon>
        <taxon>Spermatophyta</taxon>
        <taxon>Magnoliopsida</taxon>
        <taxon>Liliopsida</taxon>
        <taxon>Zingiberales</taxon>
        <taxon>Cannaceae</taxon>
        <taxon>Canna</taxon>
    </lineage>
</organism>
<reference evidence="2 3" key="1">
    <citation type="submission" date="2023-10" db="EMBL/GenBank/DDBJ databases">
        <title>Chromosome-scale genome assembly provides insights into flower coloration mechanisms of Canna indica.</title>
        <authorList>
            <person name="Li C."/>
        </authorList>
    </citation>
    <scope>NUCLEOTIDE SEQUENCE [LARGE SCALE GENOMIC DNA]</scope>
    <source>
        <tissue evidence="2">Flower</tissue>
    </source>
</reference>
<proteinExistence type="predicted"/>
<feature type="region of interest" description="Disordered" evidence="1">
    <location>
        <begin position="39"/>
        <end position="110"/>
    </location>
</feature>
<gene>
    <name evidence="2" type="ORF">Cni_G28309</name>
</gene>
<evidence type="ECO:0000313" key="3">
    <source>
        <dbReference type="Proteomes" id="UP001327560"/>
    </source>
</evidence>